<dbReference type="EMBL" id="JBEZUR010000065">
    <property type="protein sequence ID" value="MEU3557685.1"/>
    <property type="molecule type" value="Genomic_DNA"/>
</dbReference>
<comment type="caution">
    <text evidence="2">The sequence shown here is derived from an EMBL/GenBank/DDBJ whole genome shotgun (WGS) entry which is preliminary data.</text>
</comment>
<feature type="region of interest" description="Disordered" evidence="1">
    <location>
        <begin position="1"/>
        <end position="59"/>
    </location>
</feature>
<reference evidence="2 3" key="1">
    <citation type="submission" date="2024-06" db="EMBL/GenBank/DDBJ databases">
        <title>The Natural Products Discovery Center: Release of the First 8490 Sequenced Strains for Exploring Actinobacteria Biosynthetic Diversity.</title>
        <authorList>
            <person name="Kalkreuter E."/>
            <person name="Kautsar S.A."/>
            <person name="Yang D."/>
            <person name="Bader C.D."/>
            <person name="Teijaro C.N."/>
            <person name="Fluegel L."/>
            <person name="Davis C.M."/>
            <person name="Simpson J.R."/>
            <person name="Lauterbach L."/>
            <person name="Steele A.D."/>
            <person name="Gui C."/>
            <person name="Meng S."/>
            <person name="Li G."/>
            <person name="Viehrig K."/>
            <person name="Ye F."/>
            <person name="Su P."/>
            <person name="Kiefer A.F."/>
            <person name="Nichols A."/>
            <person name="Cepeda A.J."/>
            <person name="Yan W."/>
            <person name="Fan B."/>
            <person name="Jiang Y."/>
            <person name="Adhikari A."/>
            <person name="Zheng C.-J."/>
            <person name="Schuster L."/>
            <person name="Cowan T.M."/>
            <person name="Smanski M.J."/>
            <person name="Chevrette M.G."/>
            <person name="De Carvalho L.P.S."/>
            <person name="Shen B."/>
        </authorList>
    </citation>
    <scope>NUCLEOTIDE SEQUENCE [LARGE SCALE GENOMIC DNA]</scope>
    <source>
        <strain evidence="2 3">NPDC038104</strain>
    </source>
</reference>
<proteinExistence type="predicted"/>
<feature type="non-terminal residue" evidence="2">
    <location>
        <position position="1"/>
    </location>
</feature>
<protein>
    <recommendedName>
        <fullName evidence="4">DEAD/DEAH box helicase</fullName>
    </recommendedName>
</protein>
<keyword evidence="3" id="KW-1185">Reference proteome</keyword>
<dbReference type="RefSeq" id="WP_359292408.1">
    <property type="nucleotide sequence ID" value="NZ_JBEZUR010000065.1"/>
</dbReference>
<evidence type="ECO:0008006" key="4">
    <source>
        <dbReference type="Google" id="ProtNLM"/>
    </source>
</evidence>
<organism evidence="2 3">
    <name type="scientific">Streptomyces fragilis</name>
    <dbReference type="NCBI Taxonomy" id="67301"/>
    <lineage>
        <taxon>Bacteria</taxon>
        <taxon>Bacillati</taxon>
        <taxon>Actinomycetota</taxon>
        <taxon>Actinomycetes</taxon>
        <taxon>Kitasatosporales</taxon>
        <taxon>Streptomycetaceae</taxon>
        <taxon>Streptomyces</taxon>
    </lineage>
</organism>
<feature type="compositionally biased region" description="Low complexity" evidence="1">
    <location>
        <begin position="1"/>
        <end position="17"/>
    </location>
</feature>
<dbReference type="Proteomes" id="UP001550850">
    <property type="component" value="Unassembled WGS sequence"/>
</dbReference>
<gene>
    <name evidence="2" type="ORF">AB0E65_26265</name>
</gene>
<evidence type="ECO:0000313" key="2">
    <source>
        <dbReference type="EMBL" id="MEU3557685.1"/>
    </source>
</evidence>
<evidence type="ECO:0000313" key="3">
    <source>
        <dbReference type="Proteomes" id="UP001550850"/>
    </source>
</evidence>
<name>A0ABV2YPN3_9ACTN</name>
<sequence length="59" mass="6210">TEAEATAAAPAEDAVAAPRRRTRKTTEAAPVAEIPAQAGEEAQTKPRRRTRKAAQPAES</sequence>
<accession>A0ABV2YPN3</accession>
<evidence type="ECO:0000256" key="1">
    <source>
        <dbReference type="SAM" id="MobiDB-lite"/>
    </source>
</evidence>